<protein>
    <submittedName>
        <fullName evidence="2">Uncharacterized protein</fullName>
    </submittedName>
</protein>
<evidence type="ECO:0000313" key="2">
    <source>
        <dbReference type="EMBL" id="GFH49661.1"/>
    </source>
</evidence>
<reference evidence="2 3" key="1">
    <citation type="journal article" date="2021" name="Sci. Rep.">
        <title>The genome of the diatom Chaetoceros tenuissimus carries an ancient integrated fragment of an extant virus.</title>
        <authorList>
            <person name="Hongo Y."/>
            <person name="Kimura K."/>
            <person name="Takaki Y."/>
            <person name="Yoshida Y."/>
            <person name="Baba S."/>
            <person name="Kobayashi G."/>
            <person name="Nagasaki K."/>
            <person name="Hano T."/>
            <person name="Tomaru Y."/>
        </authorList>
    </citation>
    <scope>NUCLEOTIDE SEQUENCE [LARGE SCALE GENOMIC DNA]</scope>
    <source>
        <strain evidence="2 3">NIES-3715</strain>
    </source>
</reference>
<feature type="compositionally biased region" description="Basic and acidic residues" evidence="1">
    <location>
        <begin position="486"/>
        <end position="502"/>
    </location>
</feature>
<dbReference type="Proteomes" id="UP001054902">
    <property type="component" value="Unassembled WGS sequence"/>
</dbReference>
<feature type="compositionally biased region" description="Polar residues" evidence="1">
    <location>
        <begin position="517"/>
        <end position="528"/>
    </location>
</feature>
<keyword evidence="3" id="KW-1185">Reference proteome</keyword>
<sequence length="605" mass="71006">MNVLKRQGITKRRRDEMKIPFKGEPAKKFTTSTLDDESSCCSSGSYRSQISYTYPGWERHAKMIDKTQLPSPSVAAALNKKKQEKTRERKELGQKMMKGMRRIQQVHDGNKYNPTITRLLNAELDYPGWNKEIQHALDHYLRFDDKAGSELVSNIMKKQYLHKKKHDRADLMLRQNSIISDSSIASSPSNFRFSYPGWKQHQQLIDDMIENSSNSLNLITDESNVEKARLMRKGMIRLQHCYDGRTKHRHMMKLFGNCDSFSYLTWKKDKNEVFIYFLKYEDDEAEEFYQVMKMKQRLHEGSRPHWILVSLDQTKFTYPDWKRDAKEVELALTSAYKANLGENRVVTAERILRGMERFEKIYKGEETNEEIKRLMSCKYTYDTLEADRREAMDYYLRFQDDFGLDVQMQMKEKQKLQNKLEHIQIGKTHSVCFADELTYDHGSKEDTIKTNESPRDVMRRLESRWKTSDMKLSSGEKVPTPRFHSKPNESPRDVLRKLEQRYAKVRRNSRRYRENPDSSITSDLESTGSSTTHDYTFSKITSLHKCKGKCDSDSCSDQCYVCSEYNSISGSSKHSDQCFCQQLHDIEDKSKRLLNSVSEGFLISI</sequence>
<proteinExistence type="predicted"/>
<accession>A0AAD3CPB4</accession>
<evidence type="ECO:0000313" key="3">
    <source>
        <dbReference type="Proteomes" id="UP001054902"/>
    </source>
</evidence>
<feature type="region of interest" description="Disordered" evidence="1">
    <location>
        <begin position="468"/>
        <end position="528"/>
    </location>
</feature>
<name>A0AAD3CPB4_9STRA</name>
<dbReference type="EMBL" id="BLLK01000038">
    <property type="protein sequence ID" value="GFH49661.1"/>
    <property type="molecule type" value="Genomic_DNA"/>
</dbReference>
<evidence type="ECO:0000256" key="1">
    <source>
        <dbReference type="SAM" id="MobiDB-lite"/>
    </source>
</evidence>
<organism evidence="2 3">
    <name type="scientific">Chaetoceros tenuissimus</name>
    <dbReference type="NCBI Taxonomy" id="426638"/>
    <lineage>
        <taxon>Eukaryota</taxon>
        <taxon>Sar</taxon>
        <taxon>Stramenopiles</taxon>
        <taxon>Ochrophyta</taxon>
        <taxon>Bacillariophyta</taxon>
        <taxon>Coscinodiscophyceae</taxon>
        <taxon>Chaetocerotophycidae</taxon>
        <taxon>Chaetocerotales</taxon>
        <taxon>Chaetocerotaceae</taxon>
        <taxon>Chaetoceros</taxon>
    </lineage>
</organism>
<dbReference type="AlphaFoldDB" id="A0AAD3CPB4"/>
<gene>
    <name evidence="2" type="ORF">CTEN210_06137</name>
</gene>
<comment type="caution">
    <text evidence="2">The sequence shown here is derived from an EMBL/GenBank/DDBJ whole genome shotgun (WGS) entry which is preliminary data.</text>
</comment>